<feature type="active site" description="Phosphohistidine intermediate" evidence="6">
    <location>
        <position position="440"/>
    </location>
</feature>
<feature type="domain" description="Polyphosphate kinase C-terminal" evidence="11">
    <location>
        <begin position="336"/>
        <end position="501"/>
    </location>
</feature>
<organism evidence="12 13">
    <name type="scientific">Anoxynatronum sibiricum</name>
    <dbReference type="NCBI Taxonomy" id="210623"/>
    <lineage>
        <taxon>Bacteria</taxon>
        <taxon>Bacillati</taxon>
        <taxon>Bacillota</taxon>
        <taxon>Clostridia</taxon>
        <taxon>Eubacteriales</taxon>
        <taxon>Clostridiaceae</taxon>
        <taxon>Anoxynatronum</taxon>
    </lineage>
</organism>
<evidence type="ECO:0000256" key="3">
    <source>
        <dbReference type="ARBA" id="ARBA00022741"/>
    </source>
</evidence>
<evidence type="ECO:0000259" key="9">
    <source>
        <dbReference type="Pfam" id="PF13089"/>
    </source>
</evidence>
<gene>
    <name evidence="6" type="primary">ppk</name>
    <name evidence="12" type="ORF">AAIG11_06750</name>
</gene>
<dbReference type="NCBIfam" id="TIGR03705">
    <property type="entry name" value="poly_P_kin"/>
    <property type="match status" value="1"/>
</dbReference>
<comment type="similarity">
    <text evidence="6 7">Belongs to the polyphosphate kinase 1 (PPK1) family.</text>
</comment>
<evidence type="ECO:0000313" key="12">
    <source>
        <dbReference type="EMBL" id="MEN1760162.1"/>
    </source>
</evidence>
<dbReference type="Proteomes" id="UP001407405">
    <property type="component" value="Unassembled WGS sequence"/>
</dbReference>
<comment type="cofactor">
    <cofactor evidence="6">
        <name>Mg(2+)</name>
        <dbReference type="ChEBI" id="CHEBI:18420"/>
    </cofactor>
</comment>
<dbReference type="Pfam" id="PF13090">
    <property type="entry name" value="PP_kinase_C"/>
    <property type="match status" value="1"/>
</dbReference>
<evidence type="ECO:0000256" key="5">
    <source>
        <dbReference type="ARBA" id="ARBA00022840"/>
    </source>
</evidence>
<keyword evidence="3 6" id="KW-0547">Nucleotide-binding</keyword>
<dbReference type="InterPro" id="IPR036832">
    <property type="entry name" value="PPK_N_dom_sf"/>
</dbReference>
<keyword evidence="5 6" id="KW-0067">ATP-binding</keyword>
<dbReference type="InterPro" id="IPR025200">
    <property type="entry name" value="PPK_C_dom2"/>
</dbReference>
<dbReference type="Gene3D" id="3.30.870.10">
    <property type="entry name" value="Endonuclease Chain A"/>
    <property type="match status" value="2"/>
</dbReference>
<keyword evidence="13" id="KW-1185">Reference proteome</keyword>
<dbReference type="PANTHER" id="PTHR30218">
    <property type="entry name" value="POLYPHOSPHATE KINASE"/>
    <property type="match status" value="1"/>
</dbReference>
<dbReference type="NCBIfam" id="NF003921">
    <property type="entry name" value="PRK05443.2-2"/>
    <property type="match status" value="1"/>
</dbReference>
<comment type="catalytic activity">
    <reaction evidence="6 7">
        <text>[phosphate](n) + ATP = [phosphate](n+1) + ADP</text>
        <dbReference type="Rhea" id="RHEA:19573"/>
        <dbReference type="Rhea" id="RHEA-COMP:9859"/>
        <dbReference type="Rhea" id="RHEA-COMP:14280"/>
        <dbReference type="ChEBI" id="CHEBI:16838"/>
        <dbReference type="ChEBI" id="CHEBI:30616"/>
        <dbReference type="ChEBI" id="CHEBI:456216"/>
        <dbReference type="EC" id="2.7.4.1"/>
    </reaction>
</comment>
<comment type="function">
    <text evidence="6 7">Catalyzes the reversible transfer of the terminal phosphate of ATP to form a long-chain polyphosphate (polyP).</text>
</comment>
<reference evidence="12 13" key="1">
    <citation type="submission" date="2024-04" db="EMBL/GenBank/DDBJ databases">
        <title>Genome sequencing and metabolic network reconstruction of aminoacids and betaine degradation by Anoxynatronum sibiricum.</title>
        <authorList>
            <person name="Detkova E.N."/>
            <person name="Boltjanskaja Y.V."/>
            <person name="Mardanov A.V."/>
            <person name="Kevbrin V."/>
        </authorList>
    </citation>
    <scope>NUCLEOTIDE SEQUENCE [LARGE SCALE GENOMIC DNA]</scope>
    <source>
        <strain evidence="12 13">Z-7981</strain>
    </source>
</reference>
<name>A0ABU9VSL9_9CLOT</name>
<keyword evidence="6" id="KW-0460">Magnesium</keyword>
<feature type="binding site" evidence="6">
    <location>
        <position position="569"/>
    </location>
    <ligand>
        <name>ATP</name>
        <dbReference type="ChEBI" id="CHEBI:30616"/>
    </ligand>
</feature>
<feature type="binding site" evidence="6">
    <location>
        <position position="597"/>
    </location>
    <ligand>
        <name>ATP</name>
        <dbReference type="ChEBI" id="CHEBI:30616"/>
    </ligand>
</feature>
<evidence type="ECO:0000256" key="1">
    <source>
        <dbReference type="ARBA" id="ARBA00022553"/>
    </source>
</evidence>
<sequence>MQKMPDEITYHSDHFINRELSWLEFNHRVLEEARDKRNPIFEQMKFLAIASSNLDEFFMVRVASLKEQVNAGYDKADPSGLTPKRQLKQISIRVHEMITHQYNTYNKSLLPRLKKRGFRILKEKQLSRQQRKYVEEYFRQQIYPVLTPMAVDFSRPFPLILNRSLNIALLVKEKEEETPTFATVQVPAMLPRLVPLPSEAPEGVEYMLLEEVMMLFLQELFTSHRILCAHPYRITRNADLSIEEEEAKDLLMEIEKSVKRRRWGAAIRLEADARMDPQLLDILQESLEIHRGEIYLVNGPLDLTFLMKACGTPGFDHLKYPDFEPVMPPVFREEASIFQIIAEKDRFLHVPYDSFEPVIRFVQEAAEDPQVLAIKQTLYRVSGDSPIIKALAEAADRGKQVTVLVEVMARFDEENNIQWAKQLEKAGCHVIYGLVGLKTHSKITLVVRREEDRIKRYLHLGTGNYNDSTARLYTDMGIFTCREQYAAEASSFFNMLTGYSEPPDLFKLTVAPLNMRETFNRLIHQEAENARQGKKAMIRAQMNSLVDQKIIEALYDASRAGVTIQLLVRGICSLRPGLPGISENITVHSIVGRFLEHPRIFCFEQDGRRPVYLSSADWMSRNLDRRIELLFEVEEPDIKAHILEVMQVLFNDSLKTRLLQPDGSYLRVDKRGKERLEAQLYFCERARVLAKEHRRQQEAAIAFEPILSSEALKKESP</sequence>
<dbReference type="InterPro" id="IPR036830">
    <property type="entry name" value="PP_kinase_middle_dom_sf"/>
</dbReference>
<keyword evidence="6" id="KW-0479">Metal-binding</keyword>
<dbReference type="SUPFAM" id="SSF56024">
    <property type="entry name" value="Phospholipase D/nuclease"/>
    <property type="match status" value="2"/>
</dbReference>
<dbReference type="NCBIfam" id="NF003920">
    <property type="entry name" value="PRK05443.2-1"/>
    <property type="match status" value="1"/>
</dbReference>
<protein>
    <recommendedName>
        <fullName evidence="6 7">Polyphosphate kinase</fullName>
        <ecNumber evidence="6 7">2.7.4.1</ecNumber>
    </recommendedName>
    <alternativeName>
        <fullName evidence="6">ATP-polyphosphate phosphotransferase</fullName>
    </alternativeName>
    <alternativeName>
        <fullName evidence="6">Polyphosphoric acid kinase</fullName>
    </alternativeName>
</protein>
<dbReference type="CDD" id="cd09165">
    <property type="entry name" value="PLDc_PaPPK1_C1_like"/>
    <property type="match status" value="1"/>
</dbReference>
<dbReference type="InterPro" id="IPR003414">
    <property type="entry name" value="PP_kinase"/>
</dbReference>
<dbReference type="SUPFAM" id="SSF143724">
    <property type="entry name" value="PHP14-like"/>
    <property type="match status" value="1"/>
</dbReference>
<dbReference type="Gene3D" id="3.30.1840.10">
    <property type="entry name" value="Polyphosphate kinase middle domain"/>
    <property type="match status" value="1"/>
</dbReference>
<feature type="domain" description="Polyphosphate kinase N-terminal" evidence="9">
    <location>
        <begin position="15"/>
        <end position="120"/>
    </location>
</feature>
<dbReference type="PANTHER" id="PTHR30218:SF0">
    <property type="entry name" value="POLYPHOSPHATE KINASE"/>
    <property type="match status" value="1"/>
</dbReference>
<feature type="binding site" evidence="6">
    <location>
        <position position="473"/>
    </location>
    <ligand>
        <name>ATP</name>
        <dbReference type="ChEBI" id="CHEBI:30616"/>
    </ligand>
</feature>
<dbReference type="Pfam" id="PF02503">
    <property type="entry name" value="PP_kinase"/>
    <property type="match status" value="1"/>
</dbReference>
<dbReference type="EC" id="2.7.4.1" evidence="6 7"/>
<feature type="binding site" evidence="6">
    <location>
        <position position="380"/>
    </location>
    <ligand>
        <name>Mg(2+)</name>
        <dbReference type="ChEBI" id="CHEBI:18420"/>
    </ligand>
</feature>
<dbReference type="NCBIfam" id="NF003917">
    <property type="entry name" value="PRK05443.1-1"/>
    <property type="match status" value="1"/>
</dbReference>
<evidence type="ECO:0000259" key="8">
    <source>
        <dbReference type="Pfam" id="PF02503"/>
    </source>
</evidence>
<keyword evidence="2 6" id="KW-0808">Transferase</keyword>
<evidence type="ECO:0000259" key="10">
    <source>
        <dbReference type="Pfam" id="PF13090"/>
    </source>
</evidence>
<dbReference type="NCBIfam" id="NF003918">
    <property type="entry name" value="PRK05443.1-2"/>
    <property type="match status" value="1"/>
</dbReference>
<dbReference type="InterPro" id="IPR025198">
    <property type="entry name" value="PPK_N_dom"/>
</dbReference>
<evidence type="ECO:0000256" key="6">
    <source>
        <dbReference type="HAMAP-Rule" id="MF_00347"/>
    </source>
</evidence>
<feature type="domain" description="Polyphosphate kinase middle" evidence="8">
    <location>
        <begin position="129"/>
        <end position="308"/>
    </location>
</feature>
<keyword evidence="1 6" id="KW-0597">Phosphoprotein</keyword>
<dbReference type="SUPFAM" id="SSF140356">
    <property type="entry name" value="PPK N-terminal domain-like"/>
    <property type="match status" value="1"/>
</dbReference>
<evidence type="ECO:0000259" key="11">
    <source>
        <dbReference type="Pfam" id="PF17941"/>
    </source>
</evidence>
<keyword evidence="4 6" id="KW-0418">Kinase</keyword>
<dbReference type="CDD" id="cd09168">
    <property type="entry name" value="PLDc_PaPPK1_C2_like"/>
    <property type="match status" value="1"/>
</dbReference>
<dbReference type="Gene3D" id="1.20.58.310">
    <property type="entry name" value="Polyphosphate kinase N-terminal domain"/>
    <property type="match status" value="1"/>
</dbReference>
<dbReference type="EMBL" id="JBCITM010000005">
    <property type="protein sequence ID" value="MEN1760162.1"/>
    <property type="molecule type" value="Genomic_DNA"/>
</dbReference>
<evidence type="ECO:0000256" key="7">
    <source>
        <dbReference type="RuleBase" id="RU003800"/>
    </source>
</evidence>
<feature type="binding site" evidence="6">
    <location>
        <position position="53"/>
    </location>
    <ligand>
        <name>ATP</name>
        <dbReference type="ChEBI" id="CHEBI:30616"/>
    </ligand>
</feature>
<dbReference type="GO" id="GO:0008976">
    <property type="term" value="F:polyphosphate kinase activity"/>
    <property type="evidence" value="ECO:0007669"/>
    <property type="project" value="UniProtKB-EC"/>
</dbReference>
<comment type="caution">
    <text evidence="12">The sequence shown here is derived from an EMBL/GenBank/DDBJ whole genome shotgun (WGS) entry which is preliminary data.</text>
</comment>
<dbReference type="InterPro" id="IPR041108">
    <property type="entry name" value="PP_kinase_C_1"/>
</dbReference>
<feature type="binding site" evidence="6">
    <location>
        <position position="410"/>
    </location>
    <ligand>
        <name>Mg(2+)</name>
        <dbReference type="ChEBI" id="CHEBI:18420"/>
    </ligand>
</feature>
<dbReference type="Pfam" id="PF13089">
    <property type="entry name" value="PP_kinase_N"/>
    <property type="match status" value="1"/>
</dbReference>
<dbReference type="InterPro" id="IPR024953">
    <property type="entry name" value="PP_kinase_middle"/>
</dbReference>
<evidence type="ECO:0000313" key="13">
    <source>
        <dbReference type="Proteomes" id="UP001407405"/>
    </source>
</evidence>
<evidence type="ECO:0000256" key="2">
    <source>
        <dbReference type="ARBA" id="ARBA00022679"/>
    </source>
</evidence>
<feature type="domain" description="Polyphosphate kinase C-terminal" evidence="10">
    <location>
        <begin position="508"/>
        <end position="679"/>
    </location>
</feature>
<proteinExistence type="inferred from homology"/>
<dbReference type="HAMAP" id="MF_00347">
    <property type="entry name" value="Polyphosphate_kinase"/>
    <property type="match status" value="1"/>
</dbReference>
<dbReference type="PIRSF" id="PIRSF015589">
    <property type="entry name" value="PP_kinase"/>
    <property type="match status" value="1"/>
</dbReference>
<evidence type="ECO:0000256" key="4">
    <source>
        <dbReference type="ARBA" id="ARBA00022777"/>
    </source>
</evidence>
<dbReference type="Pfam" id="PF17941">
    <property type="entry name" value="PP_kinase_C_1"/>
    <property type="match status" value="1"/>
</dbReference>
<comment type="PTM">
    <text evidence="6 7">An intermediate of this reaction is the autophosphorylated ppk in which a phosphate is covalently linked to a histidine residue through a N-P bond.</text>
</comment>
<accession>A0ABU9VSL9</accession>